<dbReference type="Proteomes" id="UP000646827">
    <property type="component" value="Unassembled WGS sequence"/>
</dbReference>
<feature type="compositionally biased region" description="Pro residues" evidence="1">
    <location>
        <begin position="394"/>
        <end position="403"/>
    </location>
</feature>
<evidence type="ECO:0000313" key="2">
    <source>
        <dbReference type="EMBL" id="KAG2220506.1"/>
    </source>
</evidence>
<dbReference type="AlphaFoldDB" id="A0A8H7VEX1"/>
<feature type="compositionally biased region" description="Low complexity" evidence="1">
    <location>
        <begin position="370"/>
        <end position="381"/>
    </location>
</feature>
<gene>
    <name evidence="2" type="ORF">INT45_000917</name>
</gene>
<reference evidence="2 3" key="1">
    <citation type="submission" date="2020-12" db="EMBL/GenBank/DDBJ databases">
        <title>Metabolic potential, ecology and presence of endohyphal bacteria is reflected in genomic diversity of Mucoromycotina.</title>
        <authorList>
            <person name="Muszewska A."/>
            <person name="Okrasinska A."/>
            <person name="Steczkiewicz K."/>
            <person name="Drgas O."/>
            <person name="Orlowska M."/>
            <person name="Perlinska-Lenart U."/>
            <person name="Aleksandrzak-Piekarczyk T."/>
            <person name="Szatraj K."/>
            <person name="Zielenkiewicz U."/>
            <person name="Pilsyk S."/>
            <person name="Malc E."/>
            <person name="Mieczkowski P."/>
            <person name="Kruszewska J.S."/>
            <person name="Biernat P."/>
            <person name="Pawlowska J."/>
        </authorList>
    </citation>
    <scope>NUCLEOTIDE SEQUENCE [LARGE SCALE GENOMIC DNA]</scope>
    <source>
        <strain evidence="2 3">CBS 142.35</strain>
    </source>
</reference>
<dbReference type="OrthoDB" id="2206543at2759"/>
<keyword evidence="3" id="KW-1185">Reference proteome</keyword>
<name>A0A8H7VEX1_9FUNG</name>
<sequence>MGILKTLTVTTAEASDMGVKLDAKIAQPPGATKKNKKPTQIDFDSELETEHEKPQLSTNNNNNNTYNVPTTTQIATRQQSWGDPMEQLSSVNLEKYDTNYYDHLHPRTLEFVHDIYKRIDATNKVVVQLAATVAENIKLAKENMKLTIELQTANINSSVSLSRVQTSLQSESLQNMHHHQQQQLHSKIHQQKATQLQQPRVNHPDLSQKKRAIATAARHLTETPANQGYQFLYIPTKHRMTISNMRNILRTLRIENSVIANRLLKFGVNIKDDFNPLDLDLLRDTKLVDLSEEERKTKIQEVHHGHIMKALKFIREPVKFSVARSLFLDNQITQAEYDQICSSSRLLPRAGSESAAFAALQQSGNALLSNDDNTIMNDNTNPAGENRPHTRSPTPSPSPPTSI</sequence>
<comment type="caution">
    <text evidence="2">The sequence shown here is derived from an EMBL/GenBank/DDBJ whole genome shotgun (WGS) entry which is preliminary data.</text>
</comment>
<organism evidence="2 3">
    <name type="scientific">Circinella minor</name>
    <dbReference type="NCBI Taxonomy" id="1195481"/>
    <lineage>
        <taxon>Eukaryota</taxon>
        <taxon>Fungi</taxon>
        <taxon>Fungi incertae sedis</taxon>
        <taxon>Mucoromycota</taxon>
        <taxon>Mucoromycotina</taxon>
        <taxon>Mucoromycetes</taxon>
        <taxon>Mucorales</taxon>
        <taxon>Lichtheimiaceae</taxon>
        <taxon>Circinella</taxon>
    </lineage>
</organism>
<proteinExistence type="predicted"/>
<protein>
    <submittedName>
        <fullName evidence="2">Uncharacterized protein</fullName>
    </submittedName>
</protein>
<accession>A0A8H7VEX1</accession>
<dbReference type="EMBL" id="JAEPRB010000138">
    <property type="protein sequence ID" value="KAG2220506.1"/>
    <property type="molecule type" value="Genomic_DNA"/>
</dbReference>
<feature type="region of interest" description="Disordered" evidence="1">
    <location>
        <begin position="368"/>
        <end position="403"/>
    </location>
</feature>
<evidence type="ECO:0000256" key="1">
    <source>
        <dbReference type="SAM" id="MobiDB-lite"/>
    </source>
</evidence>
<evidence type="ECO:0000313" key="3">
    <source>
        <dbReference type="Proteomes" id="UP000646827"/>
    </source>
</evidence>
<feature type="region of interest" description="Disordered" evidence="1">
    <location>
        <begin position="46"/>
        <end position="68"/>
    </location>
</feature>
<feature type="compositionally biased region" description="Low complexity" evidence="1">
    <location>
        <begin position="58"/>
        <end position="68"/>
    </location>
</feature>